<comment type="similarity">
    <text evidence="4 12">Belongs to the FliF family.</text>
</comment>
<keyword evidence="6" id="KW-1003">Cell membrane</keyword>
<dbReference type="Pfam" id="PF01514">
    <property type="entry name" value="YscJ_FliF"/>
    <property type="match status" value="1"/>
</dbReference>
<dbReference type="PIRSF" id="PIRSF004862">
    <property type="entry name" value="FliF"/>
    <property type="match status" value="1"/>
</dbReference>
<reference evidence="17" key="1">
    <citation type="submission" date="2023-07" db="EMBL/GenBank/DDBJ databases">
        <title>Gilvimarinus algae sp. nov., isolated from the surface of Kelp.</title>
        <authorList>
            <person name="Sun Y.Y."/>
            <person name="Gong Y."/>
            <person name="Du Z.J."/>
        </authorList>
    </citation>
    <scope>NUCLEOTIDE SEQUENCE</scope>
    <source>
        <strain evidence="17">SDUM040014</strain>
    </source>
</reference>
<dbReference type="Pfam" id="PF08345">
    <property type="entry name" value="YscJ_FliF_C"/>
    <property type="match status" value="1"/>
</dbReference>
<keyword evidence="9 14" id="KW-0472">Membrane</keyword>
<feature type="domain" description="Flagellar M-ring N-terminal" evidence="15">
    <location>
        <begin position="58"/>
        <end position="233"/>
    </location>
</feature>
<evidence type="ECO:0000256" key="11">
    <source>
        <dbReference type="ARBA" id="ARBA00025936"/>
    </source>
</evidence>
<dbReference type="InterPro" id="IPR013556">
    <property type="entry name" value="Flag_M-ring_C"/>
</dbReference>
<evidence type="ECO:0000256" key="7">
    <source>
        <dbReference type="ARBA" id="ARBA00022692"/>
    </source>
</evidence>
<evidence type="ECO:0000313" key="18">
    <source>
        <dbReference type="Proteomes" id="UP001168380"/>
    </source>
</evidence>
<evidence type="ECO:0000256" key="8">
    <source>
        <dbReference type="ARBA" id="ARBA00022989"/>
    </source>
</evidence>
<evidence type="ECO:0000259" key="16">
    <source>
        <dbReference type="Pfam" id="PF08345"/>
    </source>
</evidence>
<evidence type="ECO:0000256" key="10">
    <source>
        <dbReference type="ARBA" id="ARBA00023143"/>
    </source>
</evidence>
<accession>A0ABT8TF88</accession>
<dbReference type="Proteomes" id="UP001168380">
    <property type="component" value="Unassembled WGS sequence"/>
</dbReference>
<evidence type="ECO:0000259" key="15">
    <source>
        <dbReference type="Pfam" id="PF01514"/>
    </source>
</evidence>
<dbReference type="RefSeq" id="WP_302712938.1">
    <property type="nucleotide sequence ID" value="NZ_JAULRT010000052.1"/>
</dbReference>
<feature type="transmembrane region" description="Helical" evidence="14">
    <location>
        <begin position="37"/>
        <end position="56"/>
    </location>
</feature>
<evidence type="ECO:0000256" key="13">
    <source>
        <dbReference type="SAM" id="MobiDB-lite"/>
    </source>
</evidence>
<keyword evidence="17" id="KW-0282">Flagellum</keyword>
<dbReference type="InterPro" id="IPR000067">
    <property type="entry name" value="FlgMring_FliF"/>
</dbReference>
<dbReference type="PRINTS" id="PR01009">
    <property type="entry name" value="FLGMRINGFLIF"/>
</dbReference>
<organism evidence="17 18">
    <name type="scientific">Gilvimarinus algae</name>
    <dbReference type="NCBI Taxonomy" id="3058037"/>
    <lineage>
        <taxon>Bacteria</taxon>
        <taxon>Pseudomonadati</taxon>
        <taxon>Pseudomonadota</taxon>
        <taxon>Gammaproteobacteria</taxon>
        <taxon>Cellvibrionales</taxon>
        <taxon>Cellvibrionaceae</taxon>
        <taxon>Gilvimarinus</taxon>
    </lineage>
</organism>
<dbReference type="PANTHER" id="PTHR30046">
    <property type="entry name" value="FLAGELLAR M-RING PROTEIN"/>
    <property type="match status" value="1"/>
</dbReference>
<evidence type="ECO:0000256" key="3">
    <source>
        <dbReference type="ARBA" id="ARBA00004651"/>
    </source>
</evidence>
<dbReference type="PANTHER" id="PTHR30046:SF0">
    <property type="entry name" value="FLAGELLAR M-RING PROTEIN"/>
    <property type="match status" value="1"/>
</dbReference>
<comment type="caution">
    <text evidence="17">The sequence shown here is derived from an EMBL/GenBank/DDBJ whole genome shotgun (WGS) entry which is preliminary data.</text>
</comment>
<keyword evidence="8 14" id="KW-1133">Transmembrane helix</keyword>
<dbReference type="Gene3D" id="3.30.300.30">
    <property type="match status" value="1"/>
</dbReference>
<feature type="region of interest" description="Disordered" evidence="13">
    <location>
        <begin position="1"/>
        <end position="21"/>
    </location>
</feature>
<evidence type="ECO:0000256" key="6">
    <source>
        <dbReference type="ARBA" id="ARBA00022475"/>
    </source>
</evidence>
<protein>
    <recommendedName>
        <fullName evidence="5 12">Flagellar M-ring protein</fullName>
    </recommendedName>
</protein>
<feature type="transmembrane region" description="Helical" evidence="14">
    <location>
        <begin position="462"/>
        <end position="480"/>
    </location>
</feature>
<evidence type="ECO:0000256" key="9">
    <source>
        <dbReference type="ARBA" id="ARBA00023136"/>
    </source>
</evidence>
<sequence>MAQAQSADVPAEVSERSPRSGSDLVEGFSNLTLLRQVGLMIGLAASVAIGFYAVLWSQGEDYKPLYGSLDRLDSSQVVDILEQNQIPYKIEPSTGALLVTTENIHTARMKLAEMGIGSNQSVGFELLEKEQALGTSQFIENARYHRSLEGELARTIMSIHTVRTARVHLALPKRSVFVRDARKPTASVFLEVYPGREVEPRQVKAIANLVASSISELKNEDVTVIDQHGNLLSTGEDSPELILADKQRQYTENLEDSLLTRVNSILEPVVGSGNFRAEVSAAVDFTAVEQAQEIYDDEQPAVRSEHTQNERRIGENALGGIPGALTNQPPADGAAPQQIDPATGLPVQETPVQHSREDVTRNYEVDRTISYTRRQQGNIERLSVAVVLDDKMGTNAEGEAVREPWTEQELERLTMLVRDAVGFSAARGDSVNVVNSPFFARTEAEAEVVELPWWQQEWLIPYIKPLVGFLLILALIFGLLRPVLKTIARSGSEAADEEEARQLAALEAAGLGGDLSGDSVTLTGGAVALPGPEEGYEQQLNAIKGLIAEDPGRVAQVVKSWINKDE</sequence>
<keyword evidence="17" id="KW-0966">Cell projection</keyword>
<dbReference type="InterPro" id="IPR045851">
    <property type="entry name" value="AMP-bd_C_sf"/>
</dbReference>
<evidence type="ECO:0000313" key="17">
    <source>
        <dbReference type="EMBL" id="MDO3382596.1"/>
    </source>
</evidence>
<keyword evidence="17" id="KW-0969">Cilium</keyword>
<dbReference type="EMBL" id="JAULRT010000052">
    <property type="protein sequence ID" value="MDO3382596.1"/>
    <property type="molecule type" value="Genomic_DNA"/>
</dbReference>
<keyword evidence="7 14" id="KW-0812">Transmembrane</keyword>
<comment type="function">
    <text evidence="1 12">The M ring may be actively involved in energy transduction.</text>
</comment>
<evidence type="ECO:0000256" key="4">
    <source>
        <dbReference type="ARBA" id="ARBA00007971"/>
    </source>
</evidence>
<dbReference type="InterPro" id="IPR043427">
    <property type="entry name" value="YscJ/FliF"/>
</dbReference>
<gene>
    <name evidence="17" type="primary">fliF</name>
    <name evidence="17" type="ORF">QWI16_10470</name>
</gene>
<evidence type="ECO:0000256" key="2">
    <source>
        <dbReference type="ARBA" id="ARBA00004117"/>
    </source>
</evidence>
<keyword evidence="10 12" id="KW-0975">Bacterial flagellum</keyword>
<evidence type="ECO:0000256" key="12">
    <source>
        <dbReference type="PIRNR" id="PIRNR004862"/>
    </source>
</evidence>
<comment type="subcellular location">
    <subcellularLocation>
        <location evidence="2 12">Bacterial flagellum basal body</location>
    </subcellularLocation>
    <subcellularLocation>
        <location evidence="3">Cell membrane</location>
        <topology evidence="3">Multi-pass membrane protein</topology>
    </subcellularLocation>
</comment>
<name>A0ABT8TF88_9GAMM</name>
<proteinExistence type="inferred from homology"/>
<evidence type="ECO:0000256" key="14">
    <source>
        <dbReference type="SAM" id="Phobius"/>
    </source>
</evidence>
<dbReference type="InterPro" id="IPR006182">
    <property type="entry name" value="FliF_N_dom"/>
</dbReference>
<dbReference type="NCBIfam" id="TIGR00206">
    <property type="entry name" value="fliF"/>
    <property type="match status" value="1"/>
</dbReference>
<keyword evidence="18" id="KW-1185">Reference proteome</keyword>
<feature type="domain" description="Flagellar M-ring C-terminal" evidence="16">
    <location>
        <begin position="266"/>
        <end position="438"/>
    </location>
</feature>
<comment type="subunit">
    <text evidence="11">The basal body constitutes a major portion of the flagellar organelle and consists of four rings (L,P,S, and M) mounted on a central rod. The M ring is integral to the inner membrane of the cell and may be connected to the flagellar rod via the S ring. The S (supramembrane ring) lies just distal to the M ring. The L and P rings lie in the outer membrane and the periplasmic space, respectively.</text>
</comment>
<evidence type="ECO:0000256" key="1">
    <source>
        <dbReference type="ARBA" id="ARBA00003820"/>
    </source>
</evidence>
<evidence type="ECO:0000256" key="5">
    <source>
        <dbReference type="ARBA" id="ARBA00017949"/>
    </source>
</evidence>